<comment type="caution">
    <text evidence="2">The sequence shown here is derived from an EMBL/GenBank/DDBJ whole genome shotgun (WGS) entry which is preliminary data.</text>
</comment>
<dbReference type="EMBL" id="JAUTWS010000422">
    <property type="protein sequence ID" value="MDO9714643.1"/>
    <property type="molecule type" value="Genomic_DNA"/>
</dbReference>
<evidence type="ECO:0000313" key="2">
    <source>
        <dbReference type="EMBL" id="MDO9714643.1"/>
    </source>
</evidence>
<dbReference type="Pfam" id="PF13358">
    <property type="entry name" value="DDE_3"/>
    <property type="match status" value="1"/>
</dbReference>
<evidence type="ECO:0000313" key="3">
    <source>
        <dbReference type="Proteomes" id="UP001243009"/>
    </source>
</evidence>
<proteinExistence type="predicted"/>
<keyword evidence="3" id="KW-1185">Reference proteome</keyword>
<feature type="non-terminal residue" evidence="2">
    <location>
        <position position="1"/>
    </location>
</feature>
<sequence>IIVDNLPVHRAKRVTAWAKANAEWIELFYLPPYAPEHNPDEFLNNDVKQAMAKQPVPRDKASLNAGLTSYMRSLQRRPAKVRAFFQATTVRYAA</sequence>
<feature type="domain" description="Tc1-like transposase DDE" evidence="1">
    <location>
        <begin position="1"/>
        <end position="59"/>
    </location>
</feature>
<reference evidence="2 3" key="1">
    <citation type="submission" date="2023-08" db="EMBL/GenBank/DDBJ databases">
        <title>The draft genome sequence of Paracraurococcus sp. LOR1-02.</title>
        <authorList>
            <person name="Kingkaew E."/>
            <person name="Tanasupawat S."/>
        </authorList>
    </citation>
    <scope>NUCLEOTIDE SEQUENCE [LARGE SCALE GENOMIC DNA]</scope>
    <source>
        <strain evidence="2 3">LOR1-02</strain>
    </source>
</reference>
<name>A0ABT9EEK6_9PROT</name>
<protein>
    <submittedName>
        <fullName evidence="2">Transposase</fullName>
    </submittedName>
</protein>
<organism evidence="2 3">
    <name type="scientific">Paracraurococcus lichenis</name>
    <dbReference type="NCBI Taxonomy" id="3064888"/>
    <lineage>
        <taxon>Bacteria</taxon>
        <taxon>Pseudomonadati</taxon>
        <taxon>Pseudomonadota</taxon>
        <taxon>Alphaproteobacteria</taxon>
        <taxon>Acetobacterales</taxon>
        <taxon>Roseomonadaceae</taxon>
        <taxon>Paracraurococcus</taxon>
    </lineage>
</organism>
<dbReference type="InterPro" id="IPR038717">
    <property type="entry name" value="Tc1-like_DDE_dom"/>
</dbReference>
<dbReference type="RefSeq" id="WP_305109460.1">
    <property type="nucleotide sequence ID" value="NZ_JAUTWS010000422.1"/>
</dbReference>
<accession>A0ABT9EEK6</accession>
<dbReference type="Proteomes" id="UP001243009">
    <property type="component" value="Unassembled WGS sequence"/>
</dbReference>
<evidence type="ECO:0000259" key="1">
    <source>
        <dbReference type="Pfam" id="PF13358"/>
    </source>
</evidence>
<dbReference type="Gene3D" id="3.30.420.10">
    <property type="entry name" value="Ribonuclease H-like superfamily/Ribonuclease H"/>
    <property type="match status" value="1"/>
</dbReference>
<gene>
    <name evidence="2" type="ORF">Q7A36_40610</name>
</gene>
<dbReference type="InterPro" id="IPR036397">
    <property type="entry name" value="RNaseH_sf"/>
</dbReference>